<accession>A0A2B7XIH4</accession>
<organism evidence="7 8">
    <name type="scientific">Helicocarpus griseus UAMH5409</name>
    <dbReference type="NCBI Taxonomy" id="1447875"/>
    <lineage>
        <taxon>Eukaryota</taxon>
        <taxon>Fungi</taxon>
        <taxon>Dikarya</taxon>
        <taxon>Ascomycota</taxon>
        <taxon>Pezizomycotina</taxon>
        <taxon>Eurotiomycetes</taxon>
        <taxon>Eurotiomycetidae</taxon>
        <taxon>Onygenales</taxon>
        <taxon>Ajellomycetaceae</taxon>
        <taxon>Helicocarpus</taxon>
    </lineage>
</organism>
<feature type="signal peptide" evidence="6">
    <location>
        <begin position="1"/>
        <end position="25"/>
    </location>
</feature>
<keyword evidence="4 6" id="KW-0378">Hydrolase</keyword>
<comment type="caution">
    <text evidence="7">The sequence shown here is derived from an EMBL/GenBank/DDBJ whole genome shotgun (WGS) entry which is preliminary data.</text>
</comment>
<evidence type="ECO:0000256" key="2">
    <source>
        <dbReference type="ARBA" id="ARBA00022645"/>
    </source>
</evidence>
<keyword evidence="3 6" id="KW-0645">Protease</keyword>
<dbReference type="EMBL" id="PDNB01000099">
    <property type="protein sequence ID" value="PGH08719.1"/>
    <property type="molecule type" value="Genomic_DNA"/>
</dbReference>
<reference evidence="7 8" key="1">
    <citation type="submission" date="2017-10" db="EMBL/GenBank/DDBJ databases">
        <title>Comparative genomics in systemic dimorphic fungi from Ajellomycetaceae.</title>
        <authorList>
            <person name="Munoz J.F."/>
            <person name="Mcewen J.G."/>
            <person name="Clay O.K."/>
            <person name="Cuomo C.A."/>
        </authorList>
    </citation>
    <scope>NUCLEOTIDE SEQUENCE [LARGE SCALE GENOMIC DNA]</scope>
    <source>
        <strain evidence="7 8">UAMH5409</strain>
    </source>
</reference>
<evidence type="ECO:0000256" key="3">
    <source>
        <dbReference type="ARBA" id="ARBA00022670"/>
    </source>
</evidence>
<dbReference type="EC" id="3.4.16.-" evidence="6"/>
<evidence type="ECO:0000256" key="6">
    <source>
        <dbReference type="RuleBase" id="RU361156"/>
    </source>
</evidence>
<dbReference type="InterPro" id="IPR029058">
    <property type="entry name" value="AB_hydrolase_fold"/>
</dbReference>
<gene>
    <name evidence="7" type="ORF">AJ79_05910</name>
</gene>
<keyword evidence="5" id="KW-0325">Glycoprotein</keyword>
<dbReference type="GO" id="GO:0000324">
    <property type="term" value="C:fungal-type vacuole"/>
    <property type="evidence" value="ECO:0007669"/>
    <property type="project" value="TreeGrafter"/>
</dbReference>
<dbReference type="GO" id="GO:0004185">
    <property type="term" value="F:serine-type carboxypeptidase activity"/>
    <property type="evidence" value="ECO:0007669"/>
    <property type="project" value="UniProtKB-UniRule"/>
</dbReference>
<dbReference type="Gene3D" id="3.40.50.1820">
    <property type="entry name" value="alpha/beta hydrolase"/>
    <property type="match status" value="1"/>
</dbReference>
<dbReference type="GO" id="GO:0006508">
    <property type="term" value="P:proteolysis"/>
    <property type="evidence" value="ECO:0007669"/>
    <property type="project" value="UniProtKB-KW"/>
</dbReference>
<name>A0A2B7XIH4_9EURO</name>
<protein>
    <recommendedName>
        <fullName evidence="6">Carboxypeptidase</fullName>
        <ecNumber evidence="6">3.4.16.-</ecNumber>
    </recommendedName>
</protein>
<dbReference type="InterPro" id="IPR018202">
    <property type="entry name" value="Ser_caboxypep_ser_AS"/>
</dbReference>
<dbReference type="PROSITE" id="PS00131">
    <property type="entry name" value="CARBOXYPEPT_SER_SER"/>
    <property type="match status" value="1"/>
</dbReference>
<dbReference type="PANTHER" id="PTHR11802:SF404">
    <property type="entry name" value="CARBOXYPEPTIDASE"/>
    <property type="match status" value="1"/>
</dbReference>
<evidence type="ECO:0000313" key="8">
    <source>
        <dbReference type="Proteomes" id="UP000223968"/>
    </source>
</evidence>
<dbReference type="PRINTS" id="PR00724">
    <property type="entry name" value="CRBOXYPTASEC"/>
</dbReference>
<evidence type="ECO:0000256" key="1">
    <source>
        <dbReference type="ARBA" id="ARBA00009431"/>
    </source>
</evidence>
<evidence type="ECO:0000256" key="4">
    <source>
        <dbReference type="ARBA" id="ARBA00022801"/>
    </source>
</evidence>
<evidence type="ECO:0000256" key="5">
    <source>
        <dbReference type="ARBA" id="ARBA00023180"/>
    </source>
</evidence>
<dbReference type="AlphaFoldDB" id="A0A2B7XIH4"/>
<comment type="similarity">
    <text evidence="1 6">Belongs to the peptidase S10 family.</text>
</comment>
<dbReference type="PROSITE" id="PS00560">
    <property type="entry name" value="CARBOXYPEPT_SER_HIS"/>
    <property type="match status" value="1"/>
</dbReference>
<dbReference type="Pfam" id="PF00450">
    <property type="entry name" value="Peptidase_S10"/>
    <property type="match status" value="2"/>
</dbReference>
<dbReference type="OrthoDB" id="443318at2759"/>
<keyword evidence="8" id="KW-1185">Reference proteome</keyword>
<dbReference type="SUPFAM" id="SSF53474">
    <property type="entry name" value="alpha/beta-Hydrolases"/>
    <property type="match status" value="1"/>
</dbReference>
<evidence type="ECO:0000313" key="7">
    <source>
        <dbReference type="EMBL" id="PGH08719.1"/>
    </source>
</evidence>
<keyword evidence="6" id="KW-0732">Signal</keyword>
<sequence>MVRVRWRLLPLLALFLFTVLSYSSAQFPPIANNDPDIKTIRSPINDNITISYKSPPLWACNTSSPYQKQYSGYVHLSPSTISPVQQEYPINAFFWFIEARENVDSAPLTIYLNGGPGSSSLVGLFQEVGPCEAIELSRNQMGTRAREWGWDRASNLLFIDQPVQAGFSYDSLRNGSLDLVSSSYTFPPAPVPSGYAESAFLNGTFSSNNPEKTTKTTATAAKAFWHTLQGFLGVFPQYHPGSAGFHLFTESYGGKYGPAFATHFEKQNEALRNGDIPKETSIEINLKSLGILQGCIDDLIQDPFYPIFAHNNTYGIQAISHEEMESSLAAFHKPGGCKEQITLCRSAASSLDPAGNGDVDRVNALCFSAMYTCRNDMVNPFYKSNRGGFDISQSPLSAFAPLTHLTYLNTASVQTALGISLNYTDDSEIVQSAFISTGDYMRTAYVPQLASLLVSGIRVALIYGDRDYVCNWMGGEAVSLAIASSPNSPAVYRDRNAFRDIAGYEPLTLTSMTSEGTHTAGVVRQLGNLSFARVYDAGHFVPAAQPEAAFALFSRIISGEKDIASGKDVDLSSFHTTGPANSTKTNIPPTMAETKCYVRAAEDTCSEEKKRMLKEGCGVIINGVLYRNESEWEGPDDRIDVKATGKKHGLGVGVQVVLDKVRAWFGRL</sequence>
<dbReference type="PANTHER" id="PTHR11802">
    <property type="entry name" value="SERINE PROTEASE FAMILY S10 SERINE CARBOXYPEPTIDASE"/>
    <property type="match status" value="1"/>
</dbReference>
<dbReference type="STRING" id="1447875.A0A2B7XIH4"/>
<dbReference type="Proteomes" id="UP000223968">
    <property type="component" value="Unassembled WGS sequence"/>
</dbReference>
<dbReference type="InterPro" id="IPR001563">
    <property type="entry name" value="Peptidase_S10"/>
</dbReference>
<feature type="chain" id="PRO_5011835763" description="Carboxypeptidase" evidence="6">
    <location>
        <begin position="26"/>
        <end position="668"/>
    </location>
</feature>
<dbReference type="InterPro" id="IPR033124">
    <property type="entry name" value="Ser_caboxypep_his_AS"/>
</dbReference>
<keyword evidence="2 6" id="KW-0121">Carboxypeptidase</keyword>
<proteinExistence type="inferred from homology"/>